<dbReference type="PANTHER" id="PTHR40056">
    <property type="entry name" value="HYPOTHETICAL CYTOSOLIC PROTEIN"/>
    <property type="match status" value="1"/>
</dbReference>
<dbReference type="EMBL" id="MJIH01000001">
    <property type="protein sequence ID" value="OLR65514.1"/>
    <property type="molecule type" value="Genomic_DNA"/>
</dbReference>
<accession>A0A848RNR7</accession>
<dbReference type="RefSeq" id="WP_075660144.1">
    <property type="nucleotide sequence ID" value="NZ_JABDSR010000012.1"/>
</dbReference>
<dbReference type="AlphaFoldDB" id="A0A1U7M1J0"/>
<dbReference type="PANTHER" id="PTHR40056:SF1">
    <property type="entry name" value="DUF1836 DOMAIN-CONTAINING PROTEIN"/>
    <property type="match status" value="1"/>
</dbReference>
<comment type="caution">
    <text evidence="1">The sequence shown here is derived from an EMBL/GenBank/DDBJ whole genome shotgun (WGS) entry which is preliminary data.</text>
</comment>
<reference evidence="1 2" key="1">
    <citation type="journal article" date="2016" name="Appl. Environ. Microbiol.">
        <title>Function and Phylogeny of Bacterial Butyryl Coenzyme A:Acetate Transferases and Their Diversity in the Proximal Colon of Swine.</title>
        <authorList>
            <person name="Trachsel J."/>
            <person name="Bayles D.O."/>
            <person name="Looft T."/>
            <person name="Levine U.Y."/>
            <person name="Allen H.K."/>
        </authorList>
    </citation>
    <scope>NUCLEOTIDE SEQUENCE [LARGE SCALE GENOMIC DNA]</scope>
    <source>
        <strain evidence="1 2">35-6-1</strain>
    </source>
</reference>
<dbReference type="Pfam" id="PF08876">
    <property type="entry name" value="DUF1836"/>
    <property type="match status" value="1"/>
</dbReference>
<proteinExistence type="predicted"/>
<sequence length="184" mass="21621">MNDKIDNFFLEDNKNNLKLVESLDKEIIGKVRNWKLLRWDELPDFEIYNDQLLSIVLSQVSPFLSEKDISPSMINNYVKQNLMPKPVKKRYSKEHIALLTAISFVKQVFTMEEVGRGIKLYLEGKEFKDAYDSFCDIMEDQIRLVFLGEEIPNKGESLYLTEAIRSISGSLYVKGYLRRMYEEE</sequence>
<evidence type="ECO:0000313" key="2">
    <source>
        <dbReference type="Proteomes" id="UP000187166"/>
    </source>
</evidence>
<accession>A0A1U7M1J0</accession>
<organism evidence="1 2">
    <name type="scientific">Peptoniphilus porci</name>
    <dbReference type="NCBI Taxonomy" id="2652280"/>
    <lineage>
        <taxon>Bacteria</taxon>
        <taxon>Bacillati</taxon>
        <taxon>Bacillota</taxon>
        <taxon>Tissierellia</taxon>
        <taxon>Tissierellales</taxon>
        <taxon>Peptoniphilaceae</taxon>
        <taxon>Peptoniphilus</taxon>
    </lineage>
</organism>
<dbReference type="STRING" id="1465756.BIV18_08305"/>
<protein>
    <submittedName>
        <fullName evidence="1">Uncharacterized protein</fullName>
    </submittedName>
</protein>
<gene>
    <name evidence="1" type="ORF">BIV18_08305</name>
</gene>
<keyword evidence="2" id="KW-1185">Reference proteome</keyword>
<name>A0A1U7M1J0_9FIRM</name>
<dbReference type="InterPro" id="IPR014975">
    <property type="entry name" value="DUF1836"/>
</dbReference>
<evidence type="ECO:0000313" key="1">
    <source>
        <dbReference type="EMBL" id="OLR65514.1"/>
    </source>
</evidence>
<dbReference type="Proteomes" id="UP000187166">
    <property type="component" value="Unassembled WGS sequence"/>
</dbReference>